<dbReference type="SUPFAM" id="SSF53474">
    <property type="entry name" value="alpha/beta-Hydrolases"/>
    <property type="match status" value="1"/>
</dbReference>
<reference evidence="4" key="1">
    <citation type="submission" date="2016-11" db="EMBL/GenBank/DDBJ databases">
        <authorList>
            <person name="Varghese N."/>
            <person name="Submissions S."/>
        </authorList>
    </citation>
    <scope>NUCLEOTIDE SEQUENCE [LARGE SCALE GENOMIC DNA]</scope>
    <source>
        <strain evidence="4">DSM 22363</strain>
    </source>
</reference>
<dbReference type="Proteomes" id="UP000185192">
    <property type="component" value="Unassembled WGS sequence"/>
</dbReference>
<dbReference type="RefSeq" id="WP_074203809.1">
    <property type="nucleotide sequence ID" value="NZ_FSQW01000001.1"/>
</dbReference>
<dbReference type="InterPro" id="IPR050300">
    <property type="entry name" value="GDXG_lipolytic_enzyme"/>
</dbReference>
<dbReference type="InterPro" id="IPR049492">
    <property type="entry name" value="BD-FAE-like_dom"/>
</dbReference>
<name>A0A1N6CR66_9SPHN</name>
<sequence>MKWILVLIVVGLVLGGVLYWLLSQPGPRQLDIANNLIPGDGNARLLVSDQIYDEDQGLGLDIWAPRSGASQRLPVVVFIYGGGWHAGSKDHYAFAGRALAHRGFLTVLADYRLFPDARFPGFVEDSARAVSWVHDNIARFGGDPETIFLSGQSAGAYNVMMLALDRQWLGRLGKQTDIIKGVAALAGPYDFYPFDSNSTKNSFGDYHKPDMTQPVNFVRPDAPPLWLSTGTADTQVRPRNSRILHDRMLEAGGDAEYVEYPDMGHLEIMMAVAKPFRYKGPVLDDMVAFFDSRAAQLQAAAQAD</sequence>
<dbReference type="AlphaFoldDB" id="A0A1N6CR66"/>
<gene>
    <name evidence="3" type="ORF">SAMN02745824_0788</name>
</gene>
<protein>
    <submittedName>
        <fullName evidence="3">Acetyl esterase/lipase</fullName>
    </submittedName>
</protein>
<evidence type="ECO:0000259" key="2">
    <source>
        <dbReference type="Pfam" id="PF20434"/>
    </source>
</evidence>
<dbReference type="Pfam" id="PF20434">
    <property type="entry name" value="BD-FAE"/>
    <property type="match status" value="1"/>
</dbReference>
<dbReference type="InterPro" id="IPR019826">
    <property type="entry name" value="Carboxylesterase_B_AS"/>
</dbReference>
<dbReference type="STRING" id="1123272.SAMN02745824_0788"/>
<dbReference type="PANTHER" id="PTHR48081">
    <property type="entry name" value="AB HYDROLASE SUPERFAMILY PROTEIN C4A8.06C"/>
    <property type="match status" value="1"/>
</dbReference>
<evidence type="ECO:0000313" key="3">
    <source>
        <dbReference type="EMBL" id="SIN60996.1"/>
    </source>
</evidence>
<dbReference type="GO" id="GO:0016787">
    <property type="term" value="F:hydrolase activity"/>
    <property type="evidence" value="ECO:0007669"/>
    <property type="project" value="UniProtKB-KW"/>
</dbReference>
<evidence type="ECO:0000256" key="1">
    <source>
        <dbReference type="ARBA" id="ARBA00022801"/>
    </source>
</evidence>
<dbReference type="PANTHER" id="PTHR48081:SF9">
    <property type="entry name" value="CARBOXYLESTERASE"/>
    <property type="match status" value="1"/>
</dbReference>
<proteinExistence type="predicted"/>
<feature type="domain" description="BD-FAE-like" evidence="2">
    <location>
        <begin position="60"/>
        <end position="247"/>
    </location>
</feature>
<keyword evidence="1" id="KW-0378">Hydrolase</keyword>
<dbReference type="EMBL" id="FSQW01000001">
    <property type="protein sequence ID" value="SIN60996.1"/>
    <property type="molecule type" value="Genomic_DNA"/>
</dbReference>
<keyword evidence="4" id="KW-1185">Reference proteome</keyword>
<evidence type="ECO:0000313" key="4">
    <source>
        <dbReference type="Proteomes" id="UP000185192"/>
    </source>
</evidence>
<organism evidence="3 4">
    <name type="scientific">Parasphingorhabdus marina DSM 22363</name>
    <dbReference type="NCBI Taxonomy" id="1123272"/>
    <lineage>
        <taxon>Bacteria</taxon>
        <taxon>Pseudomonadati</taxon>
        <taxon>Pseudomonadota</taxon>
        <taxon>Alphaproteobacteria</taxon>
        <taxon>Sphingomonadales</taxon>
        <taxon>Sphingomonadaceae</taxon>
        <taxon>Parasphingorhabdus</taxon>
    </lineage>
</organism>
<dbReference type="InterPro" id="IPR029058">
    <property type="entry name" value="AB_hydrolase_fold"/>
</dbReference>
<dbReference type="Gene3D" id="3.40.50.1820">
    <property type="entry name" value="alpha/beta hydrolase"/>
    <property type="match status" value="1"/>
</dbReference>
<accession>A0A1N6CR66</accession>
<dbReference type="PROSITE" id="PS00122">
    <property type="entry name" value="CARBOXYLESTERASE_B_1"/>
    <property type="match status" value="1"/>
</dbReference>
<dbReference type="OrthoDB" id="9771666at2"/>